<keyword evidence="1" id="KW-0732">Signal</keyword>
<reference evidence="3 4" key="1">
    <citation type="submission" date="2019-12" db="EMBL/GenBank/DDBJ databases">
        <authorList>
            <person name="Kim Y.S."/>
        </authorList>
    </citation>
    <scope>NUCLEOTIDE SEQUENCE [LARGE SCALE GENOMIC DNA]</scope>
    <source>
        <strain evidence="3 4">GA093</strain>
    </source>
</reference>
<keyword evidence="4" id="KW-1185">Reference proteome</keyword>
<dbReference type="InterPro" id="IPR026906">
    <property type="entry name" value="LRR_5"/>
</dbReference>
<dbReference type="RefSeq" id="WP_160374712.1">
    <property type="nucleotide sequence ID" value="NZ_WSTB01000005.1"/>
</dbReference>
<dbReference type="Gene3D" id="2.60.40.10">
    <property type="entry name" value="Immunoglobulins"/>
    <property type="match status" value="1"/>
</dbReference>
<dbReference type="InterPro" id="IPR053139">
    <property type="entry name" value="Surface_bspA-like"/>
</dbReference>
<proteinExistence type="predicted"/>
<sequence length="561" mass="59791">MEFKFKSIIFFLLTVVLLSSCTDDDAVDPTQTADLGIEITASDEVLNAGTNVTFTLTATNNGPLDATEVTVVNKIPSGYTYVSAETTSGEYDSETGNWAIEDLDNETTATLTIVGTVNASGDYQNKAMISGNEKDIQPANNSAMVSVAPKAVTNDMLFQYTISDAPNPEVTITGLSPLWQELDTEEKYHITIPTTLEGYPVTVIGNAAFEDQENIISVIIPEGIKLIDTRAFNDCYKLESINIPGSVEVIGLHSFSDCEGLKSITLTEGIKTIGPDAFAYCKGLTEVTIPNTVTSIGSYAFSYCSELKSVSIPNSVTEIETRAFYDCEKLTLISLPNQLSEITTEVLSGCSSLENITIPASVTSIEINAFRGCSSLTSIEIPASVKEIGAGAFVDCTALTSLTVAESNDTFKSVEGVLYNKTVSTLLYCPTGKAGSFTIPNTVTAIDQLALAYCKNLTQVVIPNSVTHIYSNAFRYCTSLTTVTIPASVKSIGFYAFADNPGITKVIMNPATPPLVSTTLLTFANCRALTAADAIQVPGGSLEAYETAAGWSDYKDVISAQ</sequence>
<protein>
    <submittedName>
        <fullName evidence="3">Leucine-rich repeat protein</fullName>
    </submittedName>
</protein>
<dbReference type="InterPro" id="IPR047589">
    <property type="entry name" value="DUF11_rpt"/>
</dbReference>
<dbReference type="InterPro" id="IPR032675">
    <property type="entry name" value="LRR_dom_sf"/>
</dbReference>
<dbReference type="Proteomes" id="UP000471501">
    <property type="component" value="Unassembled WGS sequence"/>
</dbReference>
<evidence type="ECO:0000313" key="4">
    <source>
        <dbReference type="Proteomes" id="UP000471501"/>
    </source>
</evidence>
<name>A0A6I4NK04_9FLAO</name>
<dbReference type="SUPFAM" id="SSF52058">
    <property type="entry name" value="L domain-like"/>
    <property type="match status" value="1"/>
</dbReference>
<dbReference type="PANTHER" id="PTHR45661">
    <property type="entry name" value="SURFACE ANTIGEN"/>
    <property type="match status" value="1"/>
</dbReference>
<dbReference type="PROSITE" id="PS51257">
    <property type="entry name" value="PROKAR_LIPOPROTEIN"/>
    <property type="match status" value="1"/>
</dbReference>
<dbReference type="Gene3D" id="3.80.10.10">
    <property type="entry name" value="Ribonuclease Inhibitor"/>
    <property type="match status" value="2"/>
</dbReference>
<organism evidence="3 4">
    <name type="scientific">Flavobacterium hydrocarbonoxydans</name>
    <dbReference type="NCBI Taxonomy" id="2683249"/>
    <lineage>
        <taxon>Bacteria</taxon>
        <taxon>Pseudomonadati</taxon>
        <taxon>Bacteroidota</taxon>
        <taxon>Flavobacteriia</taxon>
        <taxon>Flavobacteriales</taxon>
        <taxon>Flavobacteriaceae</taxon>
        <taxon>Flavobacterium</taxon>
    </lineage>
</organism>
<dbReference type="PANTHER" id="PTHR45661:SF3">
    <property type="entry name" value="IG-LIKE DOMAIN-CONTAINING PROTEIN"/>
    <property type="match status" value="1"/>
</dbReference>
<feature type="chain" id="PRO_5026320645" evidence="1">
    <location>
        <begin position="27"/>
        <end position="561"/>
    </location>
</feature>
<comment type="caution">
    <text evidence="3">The sequence shown here is derived from an EMBL/GenBank/DDBJ whole genome shotgun (WGS) entry which is preliminary data.</text>
</comment>
<dbReference type="InterPro" id="IPR013783">
    <property type="entry name" value="Ig-like_fold"/>
</dbReference>
<evidence type="ECO:0000259" key="2">
    <source>
        <dbReference type="Pfam" id="PF01345"/>
    </source>
</evidence>
<dbReference type="InterPro" id="IPR001434">
    <property type="entry name" value="OmcB-like_DUF11"/>
</dbReference>
<dbReference type="Pfam" id="PF01345">
    <property type="entry name" value="DUF11"/>
    <property type="match status" value="1"/>
</dbReference>
<evidence type="ECO:0000256" key="1">
    <source>
        <dbReference type="SAM" id="SignalP"/>
    </source>
</evidence>
<evidence type="ECO:0000313" key="3">
    <source>
        <dbReference type="EMBL" id="MWB94738.1"/>
    </source>
</evidence>
<dbReference type="NCBIfam" id="TIGR01451">
    <property type="entry name" value="B_ant_repeat"/>
    <property type="match status" value="1"/>
</dbReference>
<dbReference type="AlphaFoldDB" id="A0A6I4NK04"/>
<accession>A0A6I4NK04</accession>
<dbReference type="Pfam" id="PF13306">
    <property type="entry name" value="LRR_5"/>
    <property type="match status" value="2"/>
</dbReference>
<dbReference type="EMBL" id="WSTB01000005">
    <property type="protein sequence ID" value="MWB94738.1"/>
    <property type="molecule type" value="Genomic_DNA"/>
</dbReference>
<feature type="signal peptide" evidence="1">
    <location>
        <begin position="1"/>
        <end position="26"/>
    </location>
</feature>
<gene>
    <name evidence="3" type="ORF">GON26_10210</name>
</gene>
<feature type="domain" description="DUF11" evidence="2">
    <location>
        <begin position="34"/>
        <end position="147"/>
    </location>
</feature>